<dbReference type="GO" id="GO:0140662">
    <property type="term" value="F:ATP-dependent protein folding chaperone"/>
    <property type="evidence" value="ECO:0007669"/>
    <property type="project" value="InterPro"/>
</dbReference>
<dbReference type="GO" id="GO:0005829">
    <property type="term" value="C:cytosol"/>
    <property type="evidence" value="ECO:0007669"/>
    <property type="project" value="TreeGrafter"/>
</dbReference>
<keyword evidence="2" id="KW-0067">ATP-binding</keyword>
<dbReference type="InterPro" id="IPR013126">
    <property type="entry name" value="Hsp_70_fam"/>
</dbReference>
<sequence>MKDCRNCSVYLVLEALDEFRSRLAHYTDPPAGKGNSFVSAIEGWNHNTWATTNIASIGSIQPVDKAWLREKQQQQDSLPKYANPVLLSADVKRMAESLDRFCRPVMTKPKPAAPKPPTPAESPSPPPQSTPEPQTDGADVDESAAEGDFAEGEPNVFKKLFPILTDFEILARWSLHCD</sequence>
<dbReference type="AlphaFoldDB" id="A0AAD4X3G5"/>
<evidence type="ECO:0000313" key="5">
    <source>
        <dbReference type="Proteomes" id="UP001202328"/>
    </source>
</evidence>
<dbReference type="PANTHER" id="PTHR45639:SF4">
    <property type="entry name" value="HSC70CB, ISOFORM G"/>
    <property type="match status" value="1"/>
</dbReference>
<evidence type="ECO:0000256" key="1">
    <source>
        <dbReference type="ARBA" id="ARBA00022741"/>
    </source>
</evidence>
<feature type="compositionally biased region" description="Pro residues" evidence="3">
    <location>
        <begin position="111"/>
        <end position="130"/>
    </location>
</feature>
<dbReference type="EMBL" id="JAJJMB010017752">
    <property type="protein sequence ID" value="KAI3835362.1"/>
    <property type="molecule type" value="Genomic_DNA"/>
</dbReference>
<name>A0AAD4X3G5_9MAGN</name>
<keyword evidence="5" id="KW-1185">Reference proteome</keyword>
<gene>
    <name evidence="4" type="ORF">MKW98_020478</name>
</gene>
<evidence type="ECO:0000313" key="4">
    <source>
        <dbReference type="EMBL" id="KAI3835362.1"/>
    </source>
</evidence>
<comment type="caution">
    <text evidence="4">The sequence shown here is derived from an EMBL/GenBank/DDBJ whole genome shotgun (WGS) entry which is preliminary data.</text>
</comment>
<keyword evidence="1" id="KW-0547">Nucleotide-binding</keyword>
<dbReference type="Proteomes" id="UP001202328">
    <property type="component" value="Unassembled WGS sequence"/>
</dbReference>
<accession>A0AAD4X3G5</accession>
<dbReference type="GO" id="GO:0005524">
    <property type="term" value="F:ATP binding"/>
    <property type="evidence" value="ECO:0007669"/>
    <property type="project" value="UniProtKB-KW"/>
</dbReference>
<organism evidence="4 5">
    <name type="scientific">Papaver atlanticum</name>
    <dbReference type="NCBI Taxonomy" id="357466"/>
    <lineage>
        <taxon>Eukaryota</taxon>
        <taxon>Viridiplantae</taxon>
        <taxon>Streptophyta</taxon>
        <taxon>Embryophyta</taxon>
        <taxon>Tracheophyta</taxon>
        <taxon>Spermatophyta</taxon>
        <taxon>Magnoliopsida</taxon>
        <taxon>Ranunculales</taxon>
        <taxon>Papaveraceae</taxon>
        <taxon>Papaveroideae</taxon>
        <taxon>Papaver</taxon>
    </lineage>
</organism>
<feature type="compositionally biased region" description="Acidic residues" evidence="3">
    <location>
        <begin position="138"/>
        <end position="151"/>
    </location>
</feature>
<evidence type="ECO:0000256" key="2">
    <source>
        <dbReference type="ARBA" id="ARBA00022840"/>
    </source>
</evidence>
<proteinExistence type="predicted"/>
<reference evidence="4" key="1">
    <citation type="submission" date="2022-04" db="EMBL/GenBank/DDBJ databases">
        <title>A functionally conserved STORR gene fusion in Papaver species that diverged 16.8 million years ago.</title>
        <authorList>
            <person name="Catania T."/>
        </authorList>
    </citation>
    <scope>NUCLEOTIDE SEQUENCE</scope>
    <source>
        <strain evidence="4">S-188037</strain>
    </source>
</reference>
<protein>
    <submittedName>
        <fullName evidence="4">Uncharacterized protein</fullName>
    </submittedName>
</protein>
<evidence type="ECO:0000256" key="3">
    <source>
        <dbReference type="SAM" id="MobiDB-lite"/>
    </source>
</evidence>
<feature type="region of interest" description="Disordered" evidence="3">
    <location>
        <begin position="103"/>
        <end position="151"/>
    </location>
</feature>
<dbReference type="GO" id="GO:0005634">
    <property type="term" value="C:nucleus"/>
    <property type="evidence" value="ECO:0007669"/>
    <property type="project" value="TreeGrafter"/>
</dbReference>
<dbReference type="PANTHER" id="PTHR45639">
    <property type="entry name" value="HSC70CB, ISOFORM G-RELATED"/>
    <property type="match status" value="1"/>
</dbReference>